<organism evidence="3 4">
    <name type="scientific">Mucilaginibacter frigoritolerans</name>
    <dbReference type="NCBI Taxonomy" id="652788"/>
    <lineage>
        <taxon>Bacteria</taxon>
        <taxon>Pseudomonadati</taxon>
        <taxon>Bacteroidota</taxon>
        <taxon>Sphingobacteriia</taxon>
        <taxon>Sphingobacteriales</taxon>
        <taxon>Sphingobacteriaceae</taxon>
        <taxon>Mucilaginibacter</taxon>
    </lineage>
</organism>
<feature type="chain" id="PRO_5021757822" evidence="1">
    <location>
        <begin position="23"/>
        <end position="254"/>
    </location>
</feature>
<sequence>MKKLIFYSLFLIISLFFLKADAQNVALGIRGGLSIPNLTAGGGNENPLNTGYSSREGVDAGIFAEFKFSDLFSIQPMIEYSSQGGKKDGLQAFPTPAELSAMYPPGQAPTYLYAKYNSTAKLNYLMLPILAKFGWNFKSSPFRFYVDAGPFLGYLVYAHQITSGTSDFYTDPAGTQALPVGPQSFNSNDDIKDQLHKVNVGFEGNVGFAYKFKKSYIFIEGGGNYGFLNIQKGTANGKNNAGAGTVAVGYSFWL</sequence>
<proteinExistence type="predicted"/>
<dbReference type="EMBL" id="VLLI01000006">
    <property type="protein sequence ID" value="TWI99948.1"/>
    <property type="molecule type" value="Genomic_DNA"/>
</dbReference>
<accession>A0A562U339</accession>
<evidence type="ECO:0000256" key="1">
    <source>
        <dbReference type="SAM" id="SignalP"/>
    </source>
</evidence>
<reference evidence="3 4" key="1">
    <citation type="submission" date="2019-07" db="EMBL/GenBank/DDBJ databases">
        <title>Genomic Encyclopedia of Archaeal and Bacterial Type Strains, Phase II (KMG-II): from individual species to whole genera.</title>
        <authorList>
            <person name="Goeker M."/>
        </authorList>
    </citation>
    <scope>NUCLEOTIDE SEQUENCE [LARGE SCALE GENOMIC DNA]</scope>
    <source>
        <strain evidence="3 4">ATCC BAA-1854</strain>
    </source>
</reference>
<feature type="signal peptide" evidence="1">
    <location>
        <begin position="1"/>
        <end position="22"/>
    </location>
</feature>
<dbReference type="Proteomes" id="UP000317010">
    <property type="component" value="Unassembled WGS sequence"/>
</dbReference>
<keyword evidence="4" id="KW-1185">Reference proteome</keyword>
<dbReference type="InterPro" id="IPR025665">
    <property type="entry name" value="Beta-barrel_OMP_2"/>
</dbReference>
<protein>
    <submittedName>
        <fullName evidence="3">Outer membrane protein with beta-barrel domain</fullName>
    </submittedName>
</protein>
<dbReference type="Pfam" id="PF13568">
    <property type="entry name" value="OMP_b-brl_2"/>
    <property type="match status" value="1"/>
</dbReference>
<evidence type="ECO:0000313" key="4">
    <source>
        <dbReference type="Proteomes" id="UP000317010"/>
    </source>
</evidence>
<dbReference type="AlphaFoldDB" id="A0A562U339"/>
<dbReference type="RefSeq" id="WP_170227745.1">
    <property type="nucleotide sequence ID" value="NZ_VLLI01000006.1"/>
</dbReference>
<evidence type="ECO:0000313" key="3">
    <source>
        <dbReference type="EMBL" id="TWI99948.1"/>
    </source>
</evidence>
<comment type="caution">
    <text evidence="3">The sequence shown here is derived from an EMBL/GenBank/DDBJ whole genome shotgun (WGS) entry which is preliminary data.</text>
</comment>
<keyword evidence="1" id="KW-0732">Signal</keyword>
<feature type="domain" description="Outer membrane protein beta-barrel" evidence="2">
    <location>
        <begin position="22"/>
        <end position="230"/>
    </location>
</feature>
<gene>
    <name evidence="3" type="ORF">JN11_02364</name>
</gene>
<evidence type="ECO:0000259" key="2">
    <source>
        <dbReference type="Pfam" id="PF13568"/>
    </source>
</evidence>
<name>A0A562U339_9SPHI</name>